<name>A0ABQ6YMJ9_9NOCA</name>
<dbReference type="InterPro" id="IPR041492">
    <property type="entry name" value="HAD_2"/>
</dbReference>
<dbReference type="RefSeq" id="WP_067983531.1">
    <property type="nucleotide sequence ID" value="NZ_VMSD01000004.1"/>
</dbReference>
<dbReference type="InterPro" id="IPR036412">
    <property type="entry name" value="HAD-like_sf"/>
</dbReference>
<reference evidence="1 2" key="1">
    <citation type="submission" date="2019-07" db="EMBL/GenBank/DDBJ databases">
        <title>Genomic Encyclopedia of Type Strains, Phase IV (KMG-IV): sequencing the most valuable type-strain genomes for metagenomic binning, comparative biology and taxonomic classification.</title>
        <authorList>
            <person name="Goeker M."/>
        </authorList>
    </citation>
    <scope>NUCLEOTIDE SEQUENCE [LARGE SCALE GENOMIC DNA]</scope>
    <source>
        <strain evidence="1 2">DSM 44831</strain>
    </source>
</reference>
<dbReference type="PANTHER" id="PTHR43434">
    <property type="entry name" value="PHOSPHOGLYCOLATE PHOSPHATASE"/>
    <property type="match status" value="1"/>
</dbReference>
<dbReference type="Proteomes" id="UP000798951">
    <property type="component" value="Unassembled WGS sequence"/>
</dbReference>
<dbReference type="InterPro" id="IPR050155">
    <property type="entry name" value="HAD-like_hydrolase_sf"/>
</dbReference>
<dbReference type="InterPro" id="IPR023214">
    <property type="entry name" value="HAD_sf"/>
</dbReference>
<dbReference type="Gene3D" id="1.10.150.240">
    <property type="entry name" value="Putative phosphatase, domain 2"/>
    <property type="match status" value="1"/>
</dbReference>
<sequence>MNARVAHLIRHAGAVIFDFDDTLAETMRSRWPLLIKTAEQFDVDVTEDMIRAVWGVPFPELVTTLVPSVDRVLFESAYLQTMHSTPPTSTPGTRELLEFLAAQGTELAIVSSSRRDLVVMDIARLGIADFFRPEDIFGTEQLLGRKPDPRVLRRPVQRFADRGIGREAIVSIGDGINDYRVASGNDVAFVAVLTGLASAEDFVAAGLTRDLVVPNFVTIQPWFSS</sequence>
<dbReference type="SUPFAM" id="SSF56784">
    <property type="entry name" value="HAD-like"/>
    <property type="match status" value="1"/>
</dbReference>
<proteinExistence type="predicted"/>
<dbReference type="Pfam" id="PF13419">
    <property type="entry name" value="HAD_2"/>
    <property type="match status" value="1"/>
</dbReference>
<accession>A0ABQ6YMJ9</accession>
<dbReference type="Gene3D" id="3.40.50.1000">
    <property type="entry name" value="HAD superfamily/HAD-like"/>
    <property type="match status" value="1"/>
</dbReference>
<protein>
    <submittedName>
        <fullName evidence="1">Phosphoglycolate phosphatase-like HAD superfamily hydrolase</fullName>
    </submittedName>
</protein>
<dbReference type="PANTHER" id="PTHR43434:SF1">
    <property type="entry name" value="PHOSPHOGLYCOLATE PHOSPHATASE"/>
    <property type="match status" value="1"/>
</dbReference>
<organism evidence="1 2">
    <name type="scientific">Nocardia caishijiensis</name>
    <dbReference type="NCBI Taxonomy" id="184756"/>
    <lineage>
        <taxon>Bacteria</taxon>
        <taxon>Bacillati</taxon>
        <taxon>Actinomycetota</taxon>
        <taxon>Actinomycetes</taxon>
        <taxon>Mycobacteriales</taxon>
        <taxon>Nocardiaceae</taxon>
        <taxon>Nocardia</taxon>
    </lineage>
</organism>
<dbReference type="SFLD" id="SFLDG01129">
    <property type="entry name" value="C1.5:_HAD__Beta-PGM__Phosphata"/>
    <property type="match status" value="1"/>
</dbReference>
<dbReference type="SFLD" id="SFLDS00003">
    <property type="entry name" value="Haloacid_Dehalogenase"/>
    <property type="match status" value="1"/>
</dbReference>
<evidence type="ECO:0000313" key="1">
    <source>
        <dbReference type="EMBL" id="KAF0847019.1"/>
    </source>
</evidence>
<dbReference type="EMBL" id="VMSD01000004">
    <property type="protein sequence ID" value="KAF0847019.1"/>
    <property type="molecule type" value="Genomic_DNA"/>
</dbReference>
<gene>
    <name evidence="1" type="ORF">FNL39_104441</name>
</gene>
<comment type="caution">
    <text evidence="1">The sequence shown here is derived from an EMBL/GenBank/DDBJ whole genome shotgun (WGS) entry which is preliminary data.</text>
</comment>
<evidence type="ECO:0000313" key="2">
    <source>
        <dbReference type="Proteomes" id="UP000798951"/>
    </source>
</evidence>
<dbReference type="InterPro" id="IPR023198">
    <property type="entry name" value="PGP-like_dom2"/>
</dbReference>
<keyword evidence="2" id="KW-1185">Reference proteome</keyword>